<dbReference type="NCBIfam" id="NF008557">
    <property type="entry name" value="PRK11493.1"/>
    <property type="match status" value="1"/>
</dbReference>
<dbReference type="GO" id="GO:0004792">
    <property type="term" value="F:thiosulfate-cyanide sulfurtransferase activity"/>
    <property type="evidence" value="ECO:0007669"/>
    <property type="project" value="InterPro"/>
</dbReference>
<comment type="catalytic activity">
    <reaction evidence="5">
        <text>2-oxo-3-sulfanylpropanoate + [thioredoxin]-dithiol = [thioredoxin]-disulfide + hydrogen sulfide + pyruvate + H(+)</text>
        <dbReference type="Rhea" id="RHEA:21740"/>
        <dbReference type="Rhea" id="RHEA-COMP:10698"/>
        <dbReference type="Rhea" id="RHEA-COMP:10700"/>
        <dbReference type="ChEBI" id="CHEBI:15361"/>
        <dbReference type="ChEBI" id="CHEBI:15378"/>
        <dbReference type="ChEBI" id="CHEBI:29919"/>
        <dbReference type="ChEBI" id="CHEBI:29950"/>
        <dbReference type="ChEBI" id="CHEBI:50058"/>
        <dbReference type="ChEBI" id="CHEBI:57678"/>
        <dbReference type="EC" id="2.8.1.2"/>
    </reaction>
    <physiologicalReaction direction="left-to-right" evidence="5">
        <dbReference type="Rhea" id="RHEA:21741"/>
    </physiologicalReaction>
</comment>
<dbReference type="FunFam" id="3.40.250.10:FF:000015">
    <property type="entry name" value="Sulfurtransferase"/>
    <property type="match status" value="1"/>
</dbReference>
<dbReference type="SMART" id="SM00450">
    <property type="entry name" value="RHOD"/>
    <property type="match status" value="2"/>
</dbReference>
<dbReference type="RefSeq" id="WP_145849257.1">
    <property type="nucleotide sequence ID" value="NZ_CP042239.1"/>
</dbReference>
<dbReference type="PROSITE" id="PS00380">
    <property type="entry name" value="RHODANESE_1"/>
    <property type="match status" value="1"/>
</dbReference>
<dbReference type="OrthoDB" id="9781034at2"/>
<evidence type="ECO:0000256" key="5">
    <source>
        <dbReference type="ARBA" id="ARBA00051793"/>
    </source>
</evidence>
<dbReference type="CDD" id="cd01448">
    <property type="entry name" value="TST_Repeat_1"/>
    <property type="match status" value="1"/>
</dbReference>
<evidence type="ECO:0000256" key="3">
    <source>
        <dbReference type="ARBA" id="ARBA00022679"/>
    </source>
</evidence>
<evidence type="ECO:0000256" key="1">
    <source>
        <dbReference type="ARBA" id="ARBA00004496"/>
    </source>
</evidence>
<dbReference type="PANTHER" id="PTHR11364">
    <property type="entry name" value="THIOSULFATE SULFERTANSFERASE"/>
    <property type="match status" value="1"/>
</dbReference>
<dbReference type="GO" id="GO:0005737">
    <property type="term" value="C:cytoplasm"/>
    <property type="evidence" value="ECO:0007669"/>
    <property type="project" value="UniProtKB-SubCell"/>
</dbReference>
<comment type="subcellular location">
    <subcellularLocation>
        <location evidence="1">Cytoplasm</location>
    </subcellularLocation>
</comment>
<evidence type="ECO:0000256" key="4">
    <source>
        <dbReference type="ARBA" id="ARBA00022737"/>
    </source>
</evidence>
<dbReference type="PANTHER" id="PTHR11364:SF27">
    <property type="entry name" value="SULFURTRANSFERASE"/>
    <property type="match status" value="1"/>
</dbReference>
<dbReference type="PROSITE" id="PS50206">
    <property type="entry name" value="RHODANESE_3"/>
    <property type="match status" value="2"/>
</dbReference>
<proteinExistence type="predicted"/>
<dbReference type="Pfam" id="PF00581">
    <property type="entry name" value="Rhodanese"/>
    <property type="match status" value="2"/>
</dbReference>
<evidence type="ECO:0000313" key="8">
    <source>
        <dbReference type="EMBL" id="QDX27783.1"/>
    </source>
</evidence>
<accession>A0A518RK18</accession>
<dbReference type="EMBL" id="CP042239">
    <property type="protein sequence ID" value="QDX27783.1"/>
    <property type="molecule type" value="Genomic_DNA"/>
</dbReference>
<dbReference type="AlphaFoldDB" id="A0A518RK18"/>
<keyword evidence="4" id="KW-0677">Repeat</keyword>
<evidence type="ECO:0000256" key="6">
    <source>
        <dbReference type="RuleBase" id="RU000507"/>
    </source>
</evidence>
<keyword evidence="8" id="KW-0670">Pyruvate</keyword>
<protein>
    <recommendedName>
        <fullName evidence="6">Sulfurtransferase</fullName>
    </recommendedName>
</protein>
<gene>
    <name evidence="8" type="primary">sseA</name>
    <name evidence="8" type="ORF">FPZ54_18390</name>
</gene>
<dbReference type="PROSITE" id="PS00683">
    <property type="entry name" value="RHODANESE_2"/>
    <property type="match status" value="1"/>
</dbReference>
<sequence>MEALVTPQWLADALGASDLKILDATWFLPDTGRNARAEFEAAHIPGAAFFDINAIADASSPLPTMLPDAEQFARQLGALGVATGDRIILYDNAPHHTATRAWWMLRAFGIDAALLDGGFARWVREGRPVETGPATPAAAIVAVEPNPLRIRSLDQVRANLTAHAEQLVDARSPARFTGEEKETRPGLASGHIPGAANIPYSAFFNADGTWKHPASLRQLFEDEGVEVERPVIATCGSGISAAVIVFALHLLGHPAALYDGSWVEWGAHPDTPKATGAA</sequence>
<keyword evidence="3 6" id="KW-0808">Transferase</keyword>
<reference evidence="8 9" key="1">
    <citation type="submission" date="2019-07" db="EMBL/GenBank/DDBJ databases">
        <title>Sphingomonas alkalisoli sp. nov., isolated from rhizosphere soil of Suaedae salsa.</title>
        <authorList>
            <person name="Zhang H."/>
            <person name="Xu L."/>
            <person name="Zhang J.-X."/>
            <person name="Sun J.-Q."/>
        </authorList>
    </citation>
    <scope>NUCLEOTIDE SEQUENCE [LARGE SCALE GENOMIC DNA]</scope>
    <source>
        <strain evidence="8 9">XS-10</strain>
    </source>
</reference>
<dbReference type="SUPFAM" id="SSF52821">
    <property type="entry name" value="Rhodanese/Cell cycle control phosphatase"/>
    <property type="match status" value="2"/>
</dbReference>
<dbReference type="KEGG" id="ssua:FPZ54_18390"/>
<feature type="domain" description="Rhodanese" evidence="7">
    <location>
        <begin position="161"/>
        <end position="274"/>
    </location>
</feature>
<dbReference type="InterPro" id="IPR001763">
    <property type="entry name" value="Rhodanese-like_dom"/>
</dbReference>
<organism evidence="8 9">
    <name type="scientific">Sphingomonas suaedae</name>
    <dbReference type="NCBI Taxonomy" id="2599297"/>
    <lineage>
        <taxon>Bacteria</taxon>
        <taxon>Pseudomonadati</taxon>
        <taxon>Pseudomonadota</taxon>
        <taxon>Alphaproteobacteria</taxon>
        <taxon>Sphingomonadales</taxon>
        <taxon>Sphingomonadaceae</taxon>
        <taxon>Sphingomonas</taxon>
    </lineage>
</organism>
<dbReference type="FunFam" id="3.40.250.10:FF:000001">
    <property type="entry name" value="Sulfurtransferase"/>
    <property type="match status" value="1"/>
</dbReference>
<dbReference type="InterPro" id="IPR036873">
    <property type="entry name" value="Rhodanese-like_dom_sf"/>
</dbReference>
<feature type="domain" description="Rhodanese" evidence="7">
    <location>
        <begin position="15"/>
        <end position="131"/>
    </location>
</feature>
<dbReference type="InterPro" id="IPR001307">
    <property type="entry name" value="Thiosulphate_STrfase_CS"/>
</dbReference>
<name>A0A518RK18_9SPHN</name>
<evidence type="ECO:0000259" key="7">
    <source>
        <dbReference type="PROSITE" id="PS50206"/>
    </source>
</evidence>
<dbReference type="GO" id="GO:0016784">
    <property type="term" value="F:3-mercaptopyruvate sulfurtransferase activity"/>
    <property type="evidence" value="ECO:0007669"/>
    <property type="project" value="UniProtKB-EC"/>
</dbReference>
<evidence type="ECO:0000313" key="9">
    <source>
        <dbReference type="Proteomes" id="UP000318055"/>
    </source>
</evidence>
<dbReference type="Proteomes" id="UP000318055">
    <property type="component" value="Chromosome"/>
</dbReference>
<evidence type="ECO:0000256" key="2">
    <source>
        <dbReference type="ARBA" id="ARBA00022490"/>
    </source>
</evidence>
<keyword evidence="9" id="KW-1185">Reference proteome</keyword>
<dbReference type="InterPro" id="IPR045078">
    <property type="entry name" value="TST/MPST-like"/>
</dbReference>
<dbReference type="CDD" id="cd01449">
    <property type="entry name" value="TST_Repeat_2"/>
    <property type="match status" value="1"/>
</dbReference>
<keyword evidence="2" id="KW-0963">Cytoplasm</keyword>
<dbReference type="Gene3D" id="3.40.250.10">
    <property type="entry name" value="Rhodanese-like domain"/>
    <property type="match status" value="2"/>
</dbReference>